<dbReference type="Proteomes" id="UP000027093">
    <property type="component" value="Chromosome"/>
</dbReference>
<sequence>MTLPKGYRPERVLWQDDITQGLFRQSVVEHREITTLRVIKNEVGIRLADIDEILVVNTEIEYDSVYHDRRKNRALGPEGRFNAKTRVIGDIQFFQNGNLVLVLNDVYDPEEVAGIVRSARAGAAEEQALRRVKEVLAGQAPVSGSRTPVSCPSCAGENPPGSNFCNKCGAALPPGCPKCGSSNLTGSSFCSMCGSPLS</sequence>
<feature type="domain" description="DZANK-type" evidence="1">
    <location>
        <begin position="151"/>
        <end position="194"/>
    </location>
</feature>
<dbReference type="RefSeq" id="WP_075055609.1">
    <property type="nucleotide sequence ID" value="NZ_CP007536.1"/>
</dbReference>
<protein>
    <recommendedName>
        <fullName evidence="1">DZANK-type domain-containing protein</fullName>
    </recommendedName>
</protein>
<gene>
    <name evidence="2" type="ORF">NVIE_026840</name>
</gene>
<name>A0A060HU65_9ARCH</name>
<keyword evidence="3" id="KW-1185">Reference proteome</keyword>
<dbReference type="STRING" id="926571.NVIE_026840"/>
<dbReference type="OrthoDB" id="40890at2157"/>
<dbReference type="Pfam" id="PF12773">
    <property type="entry name" value="DZR"/>
    <property type="match status" value="1"/>
</dbReference>
<evidence type="ECO:0000313" key="2">
    <source>
        <dbReference type="EMBL" id="AIC16956.1"/>
    </source>
</evidence>
<dbReference type="GeneID" id="74947921"/>
<dbReference type="InterPro" id="IPR025874">
    <property type="entry name" value="DZR"/>
</dbReference>
<evidence type="ECO:0000259" key="1">
    <source>
        <dbReference type="Pfam" id="PF12773"/>
    </source>
</evidence>
<dbReference type="KEGG" id="nvn:NVIE_026840"/>
<organism evidence="2 3">
    <name type="scientific">Nitrososphaera viennensis EN76</name>
    <dbReference type="NCBI Taxonomy" id="926571"/>
    <lineage>
        <taxon>Archaea</taxon>
        <taxon>Nitrososphaerota</taxon>
        <taxon>Nitrososphaeria</taxon>
        <taxon>Nitrososphaerales</taxon>
        <taxon>Nitrososphaeraceae</taxon>
        <taxon>Nitrososphaera</taxon>
    </lineage>
</organism>
<reference evidence="2 3" key="1">
    <citation type="journal article" date="2014" name="Int. J. Syst. Evol. Microbiol.">
        <title>Nitrososphaera viennensis gen. nov., sp. nov., an aerobic and mesophilic, ammonia-oxidizing archaeon from soil and a member of the archaeal phylum Thaumarchaeota.</title>
        <authorList>
            <person name="Stieglmeier M."/>
            <person name="Klingl A."/>
            <person name="Alves R.J."/>
            <person name="Rittmann S.K."/>
            <person name="Melcher M."/>
            <person name="Leisch N."/>
            <person name="Schleper C."/>
        </authorList>
    </citation>
    <scope>NUCLEOTIDE SEQUENCE [LARGE SCALE GENOMIC DNA]</scope>
    <source>
        <strain evidence="2">EN76</strain>
    </source>
</reference>
<dbReference type="AlphaFoldDB" id="A0A060HU65"/>
<accession>A0A060HU65</accession>
<dbReference type="EMBL" id="CP007536">
    <property type="protein sequence ID" value="AIC16956.1"/>
    <property type="molecule type" value="Genomic_DNA"/>
</dbReference>
<proteinExistence type="predicted"/>
<evidence type="ECO:0000313" key="3">
    <source>
        <dbReference type="Proteomes" id="UP000027093"/>
    </source>
</evidence>
<dbReference type="HOGENOM" id="CLU_1375565_0_0_2"/>